<sequence length="431" mass="47630">MLAILFCFAACDDDKDKIPNLVSFDVAASAYFGDSIPFSVTVDGNDPLNKIQAILYYSDILVSETFIPVNNPGTYSGKLFIPFLGNIPDGTAELKFVVKNKDFDFAISSTSINLSRPQFPYLILKTEAGEYQMKPSSTGEHLYVASEVFPSQYTPALIVAPAYGERGNEISFGWVKENRIIKENQTDSIPFLSDEVGEYGISFNTLTYEGRPFVPPSFARHLFPDPSNGLSILEQEFTQNQTIVIGGYPDLNDWWIDPTFLDTNNDGSFTFRAKDGKYRITADANLKYFRIEPMIGDALAVFNSTTGEGTIWIIGDGYVGNPSYARNSINWNADKGIATAPLGNKTFQIKFIAGTTLRPSSGGVNFKFFYQRGWGNEFTKDRISIVSDIFEAPATDGNIRLKSGKTLVTGKVYVFTINASSLPVTITVTEE</sequence>
<protein>
    <recommendedName>
        <fullName evidence="6">DUF5125 domain-containing protein</fullName>
    </recommendedName>
</protein>
<reference evidence="4 5" key="1">
    <citation type="submission" date="2020-08" db="EMBL/GenBank/DDBJ databases">
        <title>Genomic Encyclopedia of Type Strains, Phase IV (KMG-IV): sequencing the most valuable type-strain genomes for metagenomic binning, comparative biology and taxonomic classification.</title>
        <authorList>
            <person name="Goeker M."/>
        </authorList>
    </citation>
    <scope>NUCLEOTIDE SEQUENCE [LARGE SCALE GENOMIC DNA]</scope>
    <source>
        <strain evidence="4 5">DSM 104969</strain>
    </source>
</reference>
<feature type="domain" description="DUF5121" evidence="3">
    <location>
        <begin position="307"/>
        <end position="418"/>
    </location>
</feature>
<dbReference type="Pfam" id="PF16408">
    <property type="entry name" value="DUF5016"/>
    <property type="match status" value="1"/>
</dbReference>
<dbReference type="InterPro" id="IPR033430">
    <property type="entry name" value="DUF5121"/>
</dbReference>
<dbReference type="AlphaFoldDB" id="A0A840CED2"/>
<accession>A0A840CED2</accession>
<name>A0A840CED2_9BACT</name>
<feature type="domain" description="DUF5016" evidence="1">
    <location>
        <begin position="2"/>
        <end position="103"/>
    </location>
</feature>
<keyword evidence="5" id="KW-1185">Reference proteome</keyword>
<dbReference type="Pfam" id="PF17163">
    <property type="entry name" value="DUF5125"/>
    <property type="match status" value="1"/>
</dbReference>
<gene>
    <name evidence="4" type="ORF">GGR21_000185</name>
</gene>
<dbReference type="InterPro" id="IPR032184">
    <property type="entry name" value="DUF5016"/>
</dbReference>
<evidence type="ECO:0008006" key="6">
    <source>
        <dbReference type="Google" id="ProtNLM"/>
    </source>
</evidence>
<evidence type="ECO:0000259" key="2">
    <source>
        <dbReference type="Pfam" id="PF17163"/>
    </source>
</evidence>
<dbReference type="Proteomes" id="UP000555103">
    <property type="component" value="Unassembled WGS sequence"/>
</dbReference>
<evidence type="ECO:0000313" key="4">
    <source>
        <dbReference type="EMBL" id="MBB4034300.1"/>
    </source>
</evidence>
<dbReference type="Pfam" id="PF17165">
    <property type="entry name" value="DUF5121"/>
    <property type="match status" value="1"/>
</dbReference>
<evidence type="ECO:0000259" key="1">
    <source>
        <dbReference type="Pfam" id="PF16408"/>
    </source>
</evidence>
<organism evidence="4 5">
    <name type="scientific">Dysgonomonas hofstadii</name>
    <dbReference type="NCBI Taxonomy" id="637886"/>
    <lineage>
        <taxon>Bacteria</taxon>
        <taxon>Pseudomonadati</taxon>
        <taxon>Bacteroidota</taxon>
        <taxon>Bacteroidia</taxon>
        <taxon>Bacteroidales</taxon>
        <taxon>Dysgonomonadaceae</taxon>
        <taxon>Dysgonomonas</taxon>
    </lineage>
</organism>
<proteinExistence type="predicted"/>
<dbReference type="InterPro" id="IPR033429">
    <property type="entry name" value="DUF5125"/>
</dbReference>
<feature type="domain" description="DUF5125" evidence="2">
    <location>
        <begin position="112"/>
        <end position="291"/>
    </location>
</feature>
<dbReference type="EMBL" id="JACIEP010000001">
    <property type="protein sequence ID" value="MBB4034300.1"/>
    <property type="molecule type" value="Genomic_DNA"/>
</dbReference>
<evidence type="ECO:0000313" key="5">
    <source>
        <dbReference type="Proteomes" id="UP000555103"/>
    </source>
</evidence>
<comment type="caution">
    <text evidence="4">The sequence shown here is derived from an EMBL/GenBank/DDBJ whole genome shotgun (WGS) entry which is preliminary data.</text>
</comment>
<evidence type="ECO:0000259" key="3">
    <source>
        <dbReference type="Pfam" id="PF17165"/>
    </source>
</evidence>